<dbReference type="Pfam" id="PF08327">
    <property type="entry name" value="AHSA1"/>
    <property type="match status" value="1"/>
</dbReference>
<dbReference type="Proteomes" id="UP000198724">
    <property type="component" value="Unassembled WGS sequence"/>
</dbReference>
<name>A0A1I2N957_9BACT</name>
<dbReference type="SUPFAM" id="SSF55961">
    <property type="entry name" value="Bet v1-like"/>
    <property type="match status" value="1"/>
</dbReference>
<evidence type="ECO:0000256" key="1">
    <source>
        <dbReference type="ARBA" id="ARBA00006817"/>
    </source>
</evidence>
<dbReference type="Gene3D" id="3.30.530.20">
    <property type="match status" value="1"/>
</dbReference>
<sequence length="153" mass="17558">MKNRTIRKTITINAPKEQVWEAMMQDKYYQEWTAPFSEGSKVETDWELGSKAVFTDKSGSGIVGRVVEKEPYKTVTVEFEGMVREGKEDYESEEARQVKGSRESYVLTEENGSTRLDTSSEMGEEYYEQMSQAWDKALQKLKQLAEGLAEKTV</sequence>
<dbReference type="CDD" id="cd07814">
    <property type="entry name" value="SRPBCC_CalC_Aha1-like"/>
    <property type="match status" value="1"/>
</dbReference>
<proteinExistence type="inferred from homology"/>
<feature type="domain" description="Activator of Hsp90 ATPase homologue 1/2-like C-terminal" evidence="2">
    <location>
        <begin position="13"/>
        <end position="146"/>
    </location>
</feature>
<dbReference type="OrthoDB" id="384974at2"/>
<dbReference type="STRING" id="1436961.SAMN05421739_101619"/>
<accession>A0A1I2N957</accession>
<dbReference type="InterPro" id="IPR013538">
    <property type="entry name" value="ASHA1/2-like_C"/>
</dbReference>
<dbReference type="RefSeq" id="WP_092098905.1">
    <property type="nucleotide sequence ID" value="NZ_FOOT01000001.1"/>
</dbReference>
<dbReference type="AlphaFoldDB" id="A0A1I2N957"/>
<gene>
    <name evidence="3" type="ORF">SAMN05421739_101619</name>
</gene>
<dbReference type="EMBL" id="FOOT01000001">
    <property type="protein sequence ID" value="SFF99409.1"/>
    <property type="molecule type" value="Genomic_DNA"/>
</dbReference>
<comment type="similarity">
    <text evidence="1">Belongs to the AHA1 family.</text>
</comment>
<organism evidence="3 4">
    <name type="scientific">Pontibacter chinhatensis</name>
    <dbReference type="NCBI Taxonomy" id="1436961"/>
    <lineage>
        <taxon>Bacteria</taxon>
        <taxon>Pseudomonadati</taxon>
        <taxon>Bacteroidota</taxon>
        <taxon>Cytophagia</taxon>
        <taxon>Cytophagales</taxon>
        <taxon>Hymenobacteraceae</taxon>
        <taxon>Pontibacter</taxon>
    </lineage>
</organism>
<protein>
    <submittedName>
        <fullName evidence="3">Uncharacterized conserved protein YndB, AHSA1/START domain</fullName>
    </submittedName>
</protein>
<evidence type="ECO:0000313" key="3">
    <source>
        <dbReference type="EMBL" id="SFF99409.1"/>
    </source>
</evidence>
<evidence type="ECO:0000313" key="4">
    <source>
        <dbReference type="Proteomes" id="UP000198724"/>
    </source>
</evidence>
<evidence type="ECO:0000259" key="2">
    <source>
        <dbReference type="Pfam" id="PF08327"/>
    </source>
</evidence>
<dbReference type="InterPro" id="IPR023393">
    <property type="entry name" value="START-like_dom_sf"/>
</dbReference>
<reference evidence="4" key="1">
    <citation type="submission" date="2016-10" db="EMBL/GenBank/DDBJ databases">
        <authorList>
            <person name="Varghese N."/>
            <person name="Submissions S."/>
        </authorList>
    </citation>
    <scope>NUCLEOTIDE SEQUENCE [LARGE SCALE GENOMIC DNA]</scope>
    <source>
        <strain evidence="4">LP51</strain>
    </source>
</reference>
<keyword evidence="4" id="KW-1185">Reference proteome</keyword>